<reference evidence="1 2" key="1">
    <citation type="journal article" date="2016" name="Appl. Environ. Microbiol.">
        <title>Lack of Overt Genome Reduction in the Bryostatin-Producing Bryozoan Symbiont "Candidatus Endobugula sertula".</title>
        <authorList>
            <person name="Miller I.J."/>
            <person name="Vanee N."/>
            <person name="Fong S.S."/>
            <person name="Lim-Fong G.E."/>
            <person name="Kwan J.C."/>
        </authorList>
    </citation>
    <scope>NUCLEOTIDE SEQUENCE [LARGE SCALE GENOMIC DNA]</scope>
    <source>
        <strain evidence="1">AB1-4</strain>
    </source>
</reference>
<comment type="caution">
    <text evidence="1">The sequence shown here is derived from an EMBL/GenBank/DDBJ whole genome shotgun (WGS) entry which is preliminary data.</text>
</comment>
<dbReference type="EMBL" id="MDLC01000075">
    <property type="protein sequence ID" value="ODS22485.1"/>
    <property type="molecule type" value="Genomic_DNA"/>
</dbReference>
<protein>
    <submittedName>
        <fullName evidence="1">Uncharacterized protein</fullName>
    </submittedName>
</protein>
<name>A0A1D2QLN7_9GAMM</name>
<accession>A0A1D2QLN7</accession>
<gene>
    <name evidence="1" type="ORF">AB835_13960</name>
</gene>
<organism evidence="1 2">
    <name type="scientific">Candidatus Endobugula sertula</name>
    <name type="common">Bugula neritina bacterial symbiont</name>
    <dbReference type="NCBI Taxonomy" id="62101"/>
    <lineage>
        <taxon>Bacteria</taxon>
        <taxon>Pseudomonadati</taxon>
        <taxon>Pseudomonadota</taxon>
        <taxon>Gammaproteobacteria</taxon>
        <taxon>Cellvibrionales</taxon>
        <taxon>Cellvibrionaceae</taxon>
        <taxon>Candidatus Endobugula</taxon>
    </lineage>
</organism>
<sequence>MTFIWHDLGMRDREASELVTKEIIEELNDLRLRTGIGASALLRGQRSHMPSGLGSCTITRWLNGKTKTARKDHIDFVLTLWRSKLDNDHKRIELTPAHKEKLRSFVIVAALVQQSYLSS</sequence>
<evidence type="ECO:0000313" key="2">
    <source>
        <dbReference type="Proteomes" id="UP000242502"/>
    </source>
</evidence>
<proteinExistence type="predicted"/>
<dbReference type="AlphaFoldDB" id="A0A1D2QLN7"/>
<dbReference type="Proteomes" id="UP000242502">
    <property type="component" value="Unassembled WGS sequence"/>
</dbReference>
<evidence type="ECO:0000313" key="1">
    <source>
        <dbReference type="EMBL" id="ODS22485.1"/>
    </source>
</evidence>